<keyword evidence="2" id="KW-0808">Transferase</keyword>
<keyword evidence="3" id="KW-1185">Reference proteome</keyword>
<dbReference type="InterPro" id="IPR011009">
    <property type="entry name" value="Kinase-like_dom_sf"/>
</dbReference>
<dbReference type="PANTHER" id="PTHR44329">
    <property type="entry name" value="SERINE/THREONINE-PROTEIN KINASE TNNI3K-RELATED"/>
    <property type="match status" value="1"/>
</dbReference>
<name>A0A397V4Z5_9GLOM</name>
<dbReference type="GO" id="GO:0004674">
    <property type="term" value="F:protein serine/threonine kinase activity"/>
    <property type="evidence" value="ECO:0007669"/>
    <property type="project" value="TreeGrafter"/>
</dbReference>
<dbReference type="SUPFAM" id="SSF56112">
    <property type="entry name" value="Protein kinase-like (PK-like)"/>
    <property type="match status" value="1"/>
</dbReference>
<dbReference type="OrthoDB" id="2412886at2759"/>
<evidence type="ECO:0000313" key="2">
    <source>
        <dbReference type="EMBL" id="RIB16698.1"/>
    </source>
</evidence>
<dbReference type="GO" id="GO:0005524">
    <property type="term" value="F:ATP binding"/>
    <property type="evidence" value="ECO:0007669"/>
    <property type="project" value="InterPro"/>
</dbReference>
<gene>
    <name evidence="2" type="ORF">C2G38_2189219</name>
</gene>
<protein>
    <submittedName>
        <fullName evidence="2">Kinase-like domain-containing protein</fullName>
    </submittedName>
</protein>
<dbReference type="PROSITE" id="PS50011">
    <property type="entry name" value="PROTEIN_KINASE_DOM"/>
    <property type="match status" value="1"/>
</dbReference>
<organism evidence="2 3">
    <name type="scientific">Gigaspora rosea</name>
    <dbReference type="NCBI Taxonomy" id="44941"/>
    <lineage>
        <taxon>Eukaryota</taxon>
        <taxon>Fungi</taxon>
        <taxon>Fungi incertae sedis</taxon>
        <taxon>Mucoromycota</taxon>
        <taxon>Glomeromycotina</taxon>
        <taxon>Glomeromycetes</taxon>
        <taxon>Diversisporales</taxon>
        <taxon>Gigasporaceae</taxon>
        <taxon>Gigaspora</taxon>
    </lineage>
</organism>
<comment type="caution">
    <text evidence="2">The sequence shown here is derived from an EMBL/GenBank/DDBJ whole genome shotgun (WGS) entry which is preliminary data.</text>
</comment>
<sequence>MVGRWVKVSENWTEETNNRSKRVGSGRRAFYPEAERILYTWVIEQRKQALAITYTALQNKIAEILQQPDMALLYGDLAKNFKASHPPPICIFKGMRLKLGEQIPPDIVVWHQLNGWIDTKLMIKYAHLDDLVKAKFRKSSFDLAVIPSGLTSGAGKTPKRNLHLTNEWIHNSEIHDDLKKILVENKYQISWISYNEFKNIKEIDKGEFATVYYANWYDKNQYVNRSVALKLLHKSNNYHEEFISKLKAYCDIGLKDLIFLKCFGISKDIGSKDYIIVMNYAPLELWITARILPYIAPEVLNKQLHSKASDIYSFGIIMWEILYGKPVHFGQDSKLQSKIQFQIQVCGGSRPPVHENTAICYVDLMKKCWHTEPEK</sequence>
<dbReference type="Pfam" id="PF07714">
    <property type="entry name" value="PK_Tyr_Ser-Thr"/>
    <property type="match status" value="2"/>
</dbReference>
<dbReference type="Gene3D" id="1.10.10.60">
    <property type="entry name" value="Homeodomain-like"/>
    <property type="match status" value="1"/>
</dbReference>
<keyword evidence="2" id="KW-0418">Kinase</keyword>
<dbReference type="EMBL" id="QKWP01000656">
    <property type="protein sequence ID" value="RIB16698.1"/>
    <property type="molecule type" value="Genomic_DNA"/>
</dbReference>
<dbReference type="Proteomes" id="UP000266673">
    <property type="component" value="Unassembled WGS sequence"/>
</dbReference>
<proteinExistence type="predicted"/>
<evidence type="ECO:0000313" key="3">
    <source>
        <dbReference type="Proteomes" id="UP000266673"/>
    </source>
</evidence>
<dbReference type="InterPro" id="IPR051681">
    <property type="entry name" value="Ser/Thr_Kinases-Pseudokinases"/>
</dbReference>
<evidence type="ECO:0000259" key="1">
    <source>
        <dbReference type="PROSITE" id="PS50011"/>
    </source>
</evidence>
<feature type="domain" description="Protein kinase" evidence="1">
    <location>
        <begin position="17"/>
        <end position="375"/>
    </location>
</feature>
<accession>A0A397V4Z5</accession>
<reference evidence="2 3" key="1">
    <citation type="submission" date="2018-06" db="EMBL/GenBank/DDBJ databases">
        <title>Comparative genomics reveals the genomic features of Rhizophagus irregularis, R. cerebriforme, R. diaphanum and Gigaspora rosea, and their symbiotic lifestyle signature.</title>
        <authorList>
            <person name="Morin E."/>
            <person name="San Clemente H."/>
            <person name="Chen E.C.H."/>
            <person name="De La Providencia I."/>
            <person name="Hainaut M."/>
            <person name="Kuo A."/>
            <person name="Kohler A."/>
            <person name="Murat C."/>
            <person name="Tang N."/>
            <person name="Roy S."/>
            <person name="Loubradou J."/>
            <person name="Henrissat B."/>
            <person name="Grigoriev I.V."/>
            <person name="Corradi N."/>
            <person name="Roux C."/>
            <person name="Martin F.M."/>
        </authorList>
    </citation>
    <scope>NUCLEOTIDE SEQUENCE [LARGE SCALE GENOMIC DNA]</scope>
    <source>
        <strain evidence="2 3">DAOM 194757</strain>
    </source>
</reference>
<dbReference type="InterPro" id="IPR001245">
    <property type="entry name" value="Ser-Thr/Tyr_kinase_cat_dom"/>
</dbReference>
<dbReference type="Gene3D" id="1.10.510.10">
    <property type="entry name" value="Transferase(Phosphotransferase) domain 1"/>
    <property type="match status" value="2"/>
</dbReference>
<dbReference type="AlphaFoldDB" id="A0A397V4Z5"/>
<dbReference type="InterPro" id="IPR000719">
    <property type="entry name" value="Prot_kinase_dom"/>
</dbReference>
<dbReference type="STRING" id="44941.A0A397V4Z5"/>